<organism evidence="2 3">
    <name type="scientific">Allacma fusca</name>
    <dbReference type="NCBI Taxonomy" id="39272"/>
    <lineage>
        <taxon>Eukaryota</taxon>
        <taxon>Metazoa</taxon>
        <taxon>Ecdysozoa</taxon>
        <taxon>Arthropoda</taxon>
        <taxon>Hexapoda</taxon>
        <taxon>Collembola</taxon>
        <taxon>Symphypleona</taxon>
        <taxon>Sminthuridae</taxon>
        <taxon>Allacma</taxon>
    </lineage>
</organism>
<dbReference type="Proteomes" id="UP000708208">
    <property type="component" value="Unassembled WGS sequence"/>
</dbReference>
<evidence type="ECO:0008006" key="4">
    <source>
        <dbReference type="Google" id="ProtNLM"/>
    </source>
</evidence>
<dbReference type="InterPro" id="IPR015482">
    <property type="entry name" value="Syntrophin"/>
</dbReference>
<gene>
    <name evidence="2" type="ORF">AFUS01_LOCUS37606</name>
</gene>
<reference evidence="2" key="1">
    <citation type="submission" date="2021-06" db="EMBL/GenBank/DDBJ databases">
        <authorList>
            <person name="Hodson N. C."/>
            <person name="Mongue J. A."/>
            <person name="Jaron S. K."/>
        </authorList>
    </citation>
    <scope>NUCLEOTIDE SEQUENCE</scope>
</reference>
<comment type="caution">
    <text evidence="2">The sequence shown here is derived from an EMBL/GenBank/DDBJ whole genome shotgun (WGS) entry which is preliminary data.</text>
</comment>
<sequence length="133" mass="14098">MESNTSTSQWSIGNSTLGAGRCGPLEVLIKGQWHRILASLEGQYLCLSLFDMDETTSSPSVNGHVHSNGSGNGSGANGSDNGSGSDTTPSETRMVRVVKTESNGLGISIKGGRENRMPILISKIFKKSDLRIE</sequence>
<evidence type="ECO:0000256" key="1">
    <source>
        <dbReference type="SAM" id="MobiDB-lite"/>
    </source>
</evidence>
<dbReference type="EMBL" id="CAJVCH010544243">
    <property type="protein sequence ID" value="CAG7827630.1"/>
    <property type="molecule type" value="Genomic_DNA"/>
</dbReference>
<name>A0A8J2LT32_9HEXA</name>
<evidence type="ECO:0000313" key="3">
    <source>
        <dbReference type="Proteomes" id="UP000708208"/>
    </source>
</evidence>
<feature type="region of interest" description="Disordered" evidence="1">
    <location>
        <begin position="56"/>
        <end position="95"/>
    </location>
</feature>
<feature type="compositionally biased region" description="Low complexity" evidence="1">
    <location>
        <begin position="60"/>
        <end position="69"/>
    </location>
</feature>
<dbReference type="OrthoDB" id="409749at2759"/>
<evidence type="ECO:0000313" key="2">
    <source>
        <dbReference type="EMBL" id="CAG7827630.1"/>
    </source>
</evidence>
<dbReference type="GO" id="GO:0005198">
    <property type="term" value="F:structural molecule activity"/>
    <property type="evidence" value="ECO:0007669"/>
    <property type="project" value="InterPro"/>
</dbReference>
<protein>
    <recommendedName>
        <fullName evidence="4">PDZ domain-containing protein</fullName>
    </recommendedName>
</protein>
<dbReference type="GO" id="GO:0016010">
    <property type="term" value="C:dystrophin-associated glycoprotein complex"/>
    <property type="evidence" value="ECO:0007669"/>
    <property type="project" value="TreeGrafter"/>
</dbReference>
<feature type="compositionally biased region" description="Low complexity" evidence="1">
    <location>
        <begin position="77"/>
        <end position="86"/>
    </location>
</feature>
<keyword evidence="3" id="KW-1185">Reference proteome</keyword>
<accession>A0A8J2LT32</accession>
<dbReference type="PANTHER" id="PTHR10554">
    <property type="entry name" value="SYNTROPHIN"/>
    <property type="match status" value="1"/>
</dbReference>
<proteinExistence type="predicted"/>
<dbReference type="PANTHER" id="PTHR10554:SF12">
    <property type="entry name" value="IP02644P"/>
    <property type="match status" value="1"/>
</dbReference>
<dbReference type="AlphaFoldDB" id="A0A8J2LT32"/>